<dbReference type="RefSeq" id="WP_111148100.1">
    <property type="nucleotide sequence ID" value="NZ_QKRB01000053.1"/>
</dbReference>
<dbReference type="SUPFAM" id="SSF56059">
    <property type="entry name" value="Glutathione synthetase ATP-binding domain-like"/>
    <property type="match status" value="1"/>
</dbReference>
<proteinExistence type="predicted"/>
<evidence type="ECO:0000313" key="3">
    <source>
        <dbReference type="Proteomes" id="UP000249522"/>
    </source>
</evidence>
<accession>A0A2W1LR85</accession>
<sequence length="371" mass="41993">MIAQTVMRTVRRSGKTIQTAMKRAKYKNKIASIARSNGNVGTIQQEYSQRIDLYWEQHYGSKIKKAWHQAYASVNGVFDERYIPEDVYYIEIEPKLNRRELFKAYVDKSGYERILKGYLSPETILKNRNGYYADGSDAPLSLEDAEKRLLARNGMFFIKPSIESGGGKGVEALYIEQGRIRFRDQPASFSQVAAYYGRDFIVQDKLEQHAVLNGIYPNAINTLRILTLRLNGRIHLLSTLARFGNQGSVVDNQAAGGVSCSVHPDGRLNTYAIDKYGRKHQAHPYTGAVFGEKVIPKYEQAVQHVFDLHAQLPYFDLVSWDIAVDPEARPVLVELNLIGQEINFHQFNNGPLFGDLTDDILLLLKEGKGAK</sequence>
<feature type="domain" description="Alpha-L-glutamate ligase-related protein ATP-grasp" evidence="1">
    <location>
        <begin position="91"/>
        <end position="351"/>
    </location>
</feature>
<dbReference type="Pfam" id="PF14397">
    <property type="entry name" value="ATPgrasp_ST"/>
    <property type="match status" value="1"/>
</dbReference>
<reference evidence="2 3" key="1">
    <citation type="submission" date="2018-06" db="EMBL/GenBank/DDBJ databases">
        <title>Paenibacillus imtechensis sp. nov.</title>
        <authorList>
            <person name="Pinnaka A.K."/>
            <person name="Singh H."/>
            <person name="Kaur M."/>
        </authorList>
    </citation>
    <scope>NUCLEOTIDE SEQUENCE [LARGE SCALE GENOMIC DNA]</scope>
    <source>
        <strain evidence="2 3">SMB1</strain>
    </source>
</reference>
<protein>
    <recommendedName>
        <fullName evidence="1">Alpha-L-glutamate ligase-related protein ATP-grasp domain-containing protein</fullName>
    </recommendedName>
</protein>
<name>A0A2W1LR85_9BACL</name>
<gene>
    <name evidence="2" type="ORF">DNH61_18145</name>
</gene>
<dbReference type="Proteomes" id="UP000249522">
    <property type="component" value="Unassembled WGS sequence"/>
</dbReference>
<dbReference type="AlphaFoldDB" id="A0A2W1LR85"/>
<dbReference type="EMBL" id="QKRB01000053">
    <property type="protein sequence ID" value="PZD94331.1"/>
    <property type="molecule type" value="Genomic_DNA"/>
</dbReference>
<evidence type="ECO:0000313" key="2">
    <source>
        <dbReference type="EMBL" id="PZD94331.1"/>
    </source>
</evidence>
<dbReference type="InterPro" id="IPR039523">
    <property type="entry name" value="RimK-rel_E_lig_ATP-grasp"/>
</dbReference>
<dbReference type="OrthoDB" id="8736147at2"/>
<organism evidence="2 3">
    <name type="scientific">Paenibacillus sambharensis</name>
    <dbReference type="NCBI Taxonomy" id="1803190"/>
    <lineage>
        <taxon>Bacteria</taxon>
        <taxon>Bacillati</taxon>
        <taxon>Bacillota</taxon>
        <taxon>Bacilli</taxon>
        <taxon>Bacillales</taxon>
        <taxon>Paenibacillaceae</taxon>
        <taxon>Paenibacillus</taxon>
    </lineage>
</organism>
<keyword evidence="3" id="KW-1185">Reference proteome</keyword>
<comment type="caution">
    <text evidence="2">The sequence shown here is derived from an EMBL/GenBank/DDBJ whole genome shotgun (WGS) entry which is preliminary data.</text>
</comment>
<evidence type="ECO:0000259" key="1">
    <source>
        <dbReference type="Pfam" id="PF14397"/>
    </source>
</evidence>